<feature type="region of interest" description="Disordered" evidence="1">
    <location>
        <begin position="58"/>
        <end position="112"/>
    </location>
</feature>
<comment type="caution">
    <text evidence="2">The sequence shown here is derived from an EMBL/GenBank/DDBJ whole genome shotgun (WGS) entry which is preliminary data.</text>
</comment>
<reference evidence="2" key="1">
    <citation type="submission" date="2021-02" db="EMBL/GenBank/DDBJ databases">
        <authorList>
            <person name="Dougan E. K."/>
            <person name="Rhodes N."/>
            <person name="Thang M."/>
            <person name="Chan C."/>
        </authorList>
    </citation>
    <scope>NUCLEOTIDE SEQUENCE</scope>
</reference>
<evidence type="ECO:0000256" key="1">
    <source>
        <dbReference type="SAM" id="MobiDB-lite"/>
    </source>
</evidence>
<sequence>MSSSESSLPEACWAAFVVALLEQDRSLDLEADEDCAVMTAGTAPAEAEDVLVEEVEEAVGTPAVEEPAPDAEPEAKENSPLGKGAEESFLSDSTVPMMHMNATPGTTDADHSFQTEGMSRAVLHGSFLEDDSLMTPPIRDGRFHTP</sequence>
<evidence type="ECO:0000313" key="2">
    <source>
        <dbReference type="EMBL" id="CAE7264634.1"/>
    </source>
</evidence>
<dbReference type="OrthoDB" id="10679206at2759"/>
<dbReference type="AlphaFoldDB" id="A0A812MJJ5"/>
<keyword evidence="3" id="KW-1185">Reference proteome</keyword>
<accession>A0A812MJJ5</accession>
<feature type="non-terminal residue" evidence="2">
    <location>
        <position position="1"/>
    </location>
</feature>
<protein>
    <submittedName>
        <fullName evidence="2">Uncharacterized protein</fullName>
    </submittedName>
</protein>
<dbReference type="Proteomes" id="UP000601435">
    <property type="component" value="Unassembled WGS sequence"/>
</dbReference>
<organism evidence="2 3">
    <name type="scientific">Symbiodinium necroappetens</name>
    <dbReference type="NCBI Taxonomy" id="1628268"/>
    <lineage>
        <taxon>Eukaryota</taxon>
        <taxon>Sar</taxon>
        <taxon>Alveolata</taxon>
        <taxon>Dinophyceae</taxon>
        <taxon>Suessiales</taxon>
        <taxon>Symbiodiniaceae</taxon>
        <taxon>Symbiodinium</taxon>
    </lineage>
</organism>
<proteinExistence type="predicted"/>
<dbReference type="EMBL" id="CAJNJA010010947">
    <property type="protein sequence ID" value="CAE7264634.1"/>
    <property type="molecule type" value="Genomic_DNA"/>
</dbReference>
<evidence type="ECO:0000313" key="3">
    <source>
        <dbReference type="Proteomes" id="UP000601435"/>
    </source>
</evidence>
<gene>
    <name evidence="2" type="ORF">SNEC2469_LOCUS6166</name>
</gene>
<name>A0A812MJJ5_9DINO</name>